<dbReference type="EMBL" id="CP022315">
    <property type="protein sequence ID" value="ASK60707.1"/>
    <property type="molecule type" value="Genomic_DNA"/>
</dbReference>
<reference evidence="5 6" key="1">
    <citation type="submission" date="2017-07" db="EMBL/GenBank/DDBJ databases">
        <title>Virgibacillus sp. LM2416.</title>
        <authorList>
            <person name="Tak E.J."/>
            <person name="Bae J.-W."/>
        </authorList>
    </citation>
    <scope>NUCLEOTIDE SEQUENCE [LARGE SCALE GENOMIC DNA]</scope>
    <source>
        <strain evidence="5 6">LM2416</strain>
    </source>
</reference>
<evidence type="ECO:0000256" key="3">
    <source>
        <dbReference type="ARBA" id="ARBA00023163"/>
    </source>
</evidence>
<dbReference type="InterPro" id="IPR036388">
    <property type="entry name" value="WH-like_DNA-bd_sf"/>
</dbReference>
<dbReference type="Gene3D" id="1.10.10.10">
    <property type="entry name" value="Winged helix-like DNA-binding domain superfamily/Winged helix DNA-binding domain"/>
    <property type="match status" value="1"/>
</dbReference>
<dbReference type="Pfam" id="PF07729">
    <property type="entry name" value="FCD"/>
    <property type="match status" value="1"/>
</dbReference>
<keyword evidence="3" id="KW-0804">Transcription</keyword>
<dbReference type="GO" id="GO:0003677">
    <property type="term" value="F:DNA binding"/>
    <property type="evidence" value="ECO:0007669"/>
    <property type="project" value="UniProtKB-KW"/>
</dbReference>
<dbReference type="RefSeq" id="WP_089059984.1">
    <property type="nucleotide sequence ID" value="NZ_CP022315.1"/>
</dbReference>
<proteinExistence type="predicted"/>
<evidence type="ECO:0000259" key="4">
    <source>
        <dbReference type="PROSITE" id="PS50949"/>
    </source>
</evidence>
<dbReference type="OrthoDB" id="214086at2"/>
<dbReference type="CDD" id="cd07377">
    <property type="entry name" value="WHTH_GntR"/>
    <property type="match status" value="1"/>
</dbReference>
<keyword evidence="2" id="KW-0238">DNA-binding</keyword>
<dbReference type="InterPro" id="IPR036390">
    <property type="entry name" value="WH_DNA-bd_sf"/>
</dbReference>
<dbReference type="InterPro" id="IPR000524">
    <property type="entry name" value="Tscrpt_reg_HTH_GntR"/>
</dbReference>
<dbReference type="KEGG" id="vil:CFK37_00025"/>
<gene>
    <name evidence="5" type="ORF">CFK37_00025</name>
</gene>
<dbReference type="AlphaFoldDB" id="A0A220TY34"/>
<protein>
    <submittedName>
        <fullName evidence="5">GntR family transcriptional regulator</fullName>
    </submittedName>
</protein>
<dbReference type="Proteomes" id="UP000198312">
    <property type="component" value="Chromosome"/>
</dbReference>
<dbReference type="SMART" id="SM00345">
    <property type="entry name" value="HTH_GNTR"/>
    <property type="match status" value="1"/>
</dbReference>
<keyword evidence="6" id="KW-1185">Reference proteome</keyword>
<dbReference type="InterPro" id="IPR008920">
    <property type="entry name" value="TF_FadR/GntR_C"/>
</dbReference>
<feature type="domain" description="HTH gntR-type" evidence="4">
    <location>
        <begin position="7"/>
        <end position="75"/>
    </location>
</feature>
<evidence type="ECO:0000256" key="2">
    <source>
        <dbReference type="ARBA" id="ARBA00023125"/>
    </source>
</evidence>
<dbReference type="Pfam" id="PF00392">
    <property type="entry name" value="GntR"/>
    <property type="match status" value="1"/>
</dbReference>
<evidence type="ECO:0000313" key="6">
    <source>
        <dbReference type="Proteomes" id="UP000198312"/>
    </source>
</evidence>
<dbReference type="PANTHER" id="PTHR43537:SF5">
    <property type="entry name" value="UXU OPERON TRANSCRIPTIONAL REGULATOR"/>
    <property type="match status" value="1"/>
</dbReference>
<accession>A0A220TY34</accession>
<organism evidence="5 6">
    <name type="scientific">Virgibacillus phasianinus</name>
    <dbReference type="NCBI Taxonomy" id="2017483"/>
    <lineage>
        <taxon>Bacteria</taxon>
        <taxon>Bacillati</taxon>
        <taxon>Bacillota</taxon>
        <taxon>Bacilli</taxon>
        <taxon>Bacillales</taxon>
        <taxon>Bacillaceae</taxon>
        <taxon>Virgibacillus</taxon>
    </lineage>
</organism>
<name>A0A220TY34_9BACI</name>
<dbReference type="PANTHER" id="PTHR43537">
    <property type="entry name" value="TRANSCRIPTIONAL REGULATOR, GNTR FAMILY"/>
    <property type="match status" value="1"/>
</dbReference>
<evidence type="ECO:0000256" key="1">
    <source>
        <dbReference type="ARBA" id="ARBA00023015"/>
    </source>
</evidence>
<dbReference type="SMART" id="SM00895">
    <property type="entry name" value="FCD"/>
    <property type="match status" value="1"/>
</dbReference>
<dbReference type="PRINTS" id="PR00035">
    <property type="entry name" value="HTHGNTR"/>
</dbReference>
<dbReference type="SUPFAM" id="SSF46785">
    <property type="entry name" value="Winged helix' DNA-binding domain"/>
    <property type="match status" value="1"/>
</dbReference>
<dbReference type="Gene3D" id="1.20.120.530">
    <property type="entry name" value="GntR ligand-binding domain-like"/>
    <property type="match status" value="1"/>
</dbReference>
<dbReference type="PROSITE" id="PS50949">
    <property type="entry name" value="HTH_GNTR"/>
    <property type="match status" value="1"/>
</dbReference>
<dbReference type="GO" id="GO:0003700">
    <property type="term" value="F:DNA-binding transcription factor activity"/>
    <property type="evidence" value="ECO:0007669"/>
    <property type="project" value="InterPro"/>
</dbReference>
<sequence>MKALKKKRLSEIVATEIKTYIKNENLQKGDRLPSVAELVQTLQIGRSSLREALQLLESQGALEVLNGKGTFIKDMKPFHIQMAFEVENEKKFLLETLEVREALEGKAVELAVNAASQEDINQMSFHLKEYVNSIENGEREKANKEDALFHQAIYRASKNPMLESIIDSVWDAFHEFWNEPFGKGDIFDPSYPFHETLLEAIRTKDPQKALQSFHEIMKSVRNSIENV</sequence>
<keyword evidence="1" id="KW-0805">Transcription regulation</keyword>
<evidence type="ECO:0000313" key="5">
    <source>
        <dbReference type="EMBL" id="ASK60707.1"/>
    </source>
</evidence>
<dbReference type="SUPFAM" id="SSF48008">
    <property type="entry name" value="GntR ligand-binding domain-like"/>
    <property type="match status" value="1"/>
</dbReference>
<dbReference type="InterPro" id="IPR011711">
    <property type="entry name" value="GntR_C"/>
</dbReference>